<evidence type="ECO:0000313" key="2">
    <source>
        <dbReference type="Proteomes" id="UP001596180"/>
    </source>
</evidence>
<gene>
    <name evidence="1" type="ORF">ACFPZI_21855</name>
</gene>
<comment type="caution">
    <text evidence="1">The sequence shown here is derived from an EMBL/GenBank/DDBJ whole genome shotgun (WGS) entry which is preliminary data.</text>
</comment>
<evidence type="ECO:0000313" key="1">
    <source>
        <dbReference type="EMBL" id="MFC5854345.1"/>
    </source>
</evidence>
<protein>
    <submittedName>
        <fullName evidence="1">Uncharacterized protein</fullName>
    </submittedName>
</protein>
<sequence>MTHVLPVTPLRATDRQLGRMVIPSITIRPGVRGNVTAEEVIFAPKVVRAWLGE</sequence>
<name>A0ABW1E0F7_9ACTN</name>
<dbReference type="RefSeq" id="WP_381365490.1">
    <property type="nucleotide sequence ID" value="NZ_JBHSOA010000047.1"/>
</dbReference>
<dbReference type="EMBL" id="JBHSOA010000047">
    <property type="protein sequence ID" value="MFC5854345.1"/>
    <property type="molecule type" value="Genomic_DNA"/>
</dbReference>
<proteinExistence type="predicted"/>
<reference evidence="2" key="1">
    <citation type="journal article" date="2019" name="Int. J. Syst. Evol. Microbiol.">
        <title>The Global Catalogue of Microorganisms (GCM) 10K type strain sequencing project: providing services to taxonomists for standard genome sequencing and annotation.</title>
        <authorList>
            <consortium name="The Broad Institute Genomics Platform"/>
            <consortium name="The Broad Institute Genome Sequencing Center for Infectious Disease"/>
            <person name="Wu L."/>
            <person name="Ma J."/>
        </authorList>
    </citation>
    <scope>NUCLEOTIDE SEQUENCE [LARGE SCALE GENOMIC DNA]</scope>
    <source>
        <strain evidence="2">JCM 10411</strain>
    </source>
</reference>
<accession>A0ABW1E0F7</accession>
<keyword evidence="2" id="KW-1185">Reference proteome</keyword>
<dbReference type="Proteomes" id="UP001596180">
    <property type="component" value="Unassembled WGS sequence"/>
</dbReference>
<organism evidence="1 2">
    <name type="scientific">Streptomyces chlorus</name>
    <dbReference type="NCBI Taxonomy" id="887452"/>
    <lineage>
        <taxon>Bacteria</taxon>
        <taxon>Bacillati</taxon>
        <taxon>Actinomycetota</taxon>
        <taxon>Actinomycetes</taxon>
        <taxon>Kitasatosporales</taxon>
        <taxon>Streptomycetaceae</taxon>
        <taxon>Streptomyces</taxon>
    </lineage>
</organism>